<dbReference type="OrthoDB" id="9783136at2"/>
<dbReference type="Gene3D" id="2.60.120.620">
    <property type="entry name" value="q2cbj1_9rhob like domain"/>
    <property type="match status" value="1"/>
</dbReference>
<evidence type="ECO:0000313" key="3">
    <source>
        <dbReference type="Proteomes" id="UP000321129"/>
    </source>
</evidence>
<proteinExistence type="predicted"/>
<keyword evidence="3" id="KW-1185">Reference proteome</keyword>
<reference evidence="2 3" key="1">
    <citation type="submission" date="2019-08" db="EMBL/GenBank/DDBJ databases">
        <title>Sphingorhabdus soil sp. nov., isolated from arctic soil.</title>
        <authorList>
            <person name="Liu Y."/>
        </authorList>
    </citation>
    <scope>NUCLEOTIDE SEQUENCE [LARGE SCALE GENOMIC DNA]</scope>
    <source>
        <strain evidence="2 3">D-2Q-5-6</strain>
    </source>
</reference>
<dbReference type="EMBL" id="VOPY01000001">
    <property type="protein sequence ID" value="TXC73548.1"/>
    <property type="molecule type" value="Genomic_DNA"/>
</dbReference>
<feature type="repeat" description="TPR" evidence="1">
    <location>
        <begin position="52"/>
        <end position="85"/>
    </location>
</feature>
<dbReference type="InterPro" id="IPR019734">
    <property type="entry name" value="TPR_rpt"/>
</dbReference>
<accession>A0A5C6URS2</accession>
<dbReference type="InterPro" id="IPR011990">
    <property type="entry name" value="TPR-like_helical_dom_sf"/>
</dbReference>
<dbReference type="SUPFAM" id="SSF48452">
    <property type="entry name" value="TPR-like"/>
    <property type="match status" value="1"/>
</dbReference>
<dbReference type="AlphaFoldDB" id="A0A5C6URS2"/>
<keyword evidence="1" id="KW-0802">TPR repeat</keyword>
<evidence type="ECO:0000313" key="2">
    <source>
        <dbReference type="EMBL" id="TXC73548.1"/>
    </source>
</evidence>
<comment type="caution">
    <text evidence="2">The sequence shown here is derived from an EMBL/GenBank/DDBJ whole genome shotgun (WGS) entry which is preliminary data.</text>
</comment>
<gene>
    <name evidence="2" type="ORF">FSZ31_02025</name>
</gene>
<dbReference type="InterPro" id="IPR012668">
    <property type="entry name" value="CHP02466"/>
</dbReference>
<dbReference type="PROSITE" id="PS50005">
    <property type="entry name" value="TPR"/>
    <property type="match status" value="1"/>
</dbReference>
<evidence type="ECO:0000256" key="1">
    <source>
        <dbReference type="PROSITE-ProRule" id="PRU00339"/>
    </source>
</evidence>
<protein>
    <submittedName>
        <fullName evidence="2">Uncharacterized protein</fullName>
    </submittedName>
</protein>
<name>A0A5C6URS2_9SPHN</name>
<dbReference type="RefSeq" id="WP_147121385.1">
    <property type="nucleotide sequence ID" value="NZ_VOPY01000001.1"/>
</dbReference>
<organism evidence="2 3">
    <name type="scientific">Flavisphingopyxis soli</name>
    <dbReference type="NCBI Taxonomy" id="2601267"/>
    <lineage>
        <taxon>Bacteria</taxon>
        <taxon>Pseudomonadati</taxon>
        <taxon>Pseudomonadota</taxon>
        <taxon>Alphaproteobacteria</taxon>
        <taxon>Sphingomonadales</taxon>
        <taxon>Sphingopyxidaceae</taxon>
        <taxon>Flavisphingopyxis</taxon>
    </lineage>
</organism>
<dbReference type="Proteomes" id="UP000321129">
    <property type="component" value="Unassembled WGS sequence"/>
</dbReference>
<dbReference type="Gene3D" id="1.25.40.10">
    <property type="entry name" value="Tetratricopeptide repeat domain"/>
    <property type="match status" value="1"/>
</dbReference>
<sequence length="506" mass="54885">MTHEEAQAALSGLSLDDPATLFRVGIGLLNADRPEELLETARAAALRHRDNPRLQQLLGLAARATGNSRLALDAFDRAARLAPADPLIAHSHARAALEAGEPATALFDRAARLSPQDASVVLGRIAAIAAAHSVDAAIDVLAPIVGKNALWFEGHRTLARLKGQQGLDPAESVIQALSQHPDQIDLHRELIAIRLEARDLDGADNAASIAFDQFGDQPWLAELCAHIASERGAFDQADKLFMALGPGRSLGLVAQRARHLIRANRPERAIELIEPWIENDDDRLLWPYLALAWRMTGDHRWTWLAGDERLIGVYDLGDQVGDLAVLADHLRGLHNAKGAPLDQSVRGGTQTDGNLLLRDEAPITGLRSRILEAVADYIAQLPPPESGHPFLIATRSPVRIAGSWSVRLVDDGFHADHIHSQGWISSAFYVSLPGGHDSAQCQGSEEGWLSLGEARDLVPELAPVRLVEPKPGRLVLFPSIMWHGTRPFPAGERLTVAFDIARPQQG</sequence>
<dbReference type="Pfam" id="PF13759">
    <property type="entry name" value="2OG-FeII_Oxy_5"/>
    <property type="match status" value="1"/>
</dbReference>